<keyword evidence="12" id="KW-1185">Reference proteome</keyword>
<dbReference type="Proteomes" id="UP000002218">
    <property type="component" value="Chromosome"/>
</dbReference>
<evidence type="ECO:0000256" key="7">
    <source>
        <dbReference type="ARBA" id="ARBA00023136"/>
    </source>
</evidence>
<feature type="transmembrane region" description="Helical" evidence="9">
    <location>
        <begin position="153"/>
        <end position="174"/>
    </location>
</feature>
<feature type="transmembrane region" description="Helical" evidence="9">
    <location>
        <begin position="61"/>
        <end position="80"/>
    </location>
</feature>
<feature type="transmembrane region" description="Helical" evidence="9">
    <location>
        <begin position="352"/>
        <end position="371"/>
    </location>
</feature>
<keyword evidence="6 9" id="KW-1133">Transmembrane helix</keyword>
<reference evidence="12" key="1">
    <citation type="submission" date="2009-09" db="EMBL/GenBank/DDBJ databases">
        <title>The complete genome of Nakamurella multipartita DSM 44233.</title>
        <authorList>
            <consortium name="US DOE Joint Genome Institute (JGI-PGF)"/>
            <person name="Lucas S."/>
            <person name="Copeland A."/>
            <person name="Lapidus A."/>
            <person name="Glavina del Rio T."/>
            <person name="Dalin E."/>
            <person name="Tice H."/>
            <person name="Bruce D."/>
            <person name="Goodwin L."/>
            <person name="Pitluck S."/>
            <person name="Kyrpides N."/>
            <person name="Mavromatis K."/>
            <person name="Ivanova N."/>
            <person name="Ovchinnikova G."/>
            <person name="Sims D."/>
            <person name="Meincke L."/>
            <person name="Brettin T."/>
            <person name="Detter J.C."/>
            <person name="Han C."/>
            <person name="Larimer F."/>
            <person name="Land M."/>
            <person name="Hauser L."/>
            <person name="Markowitz V."/>
            <person name="Cheng J.-F."/>
            <person name="Hugenholtz P."/>
            <person name="Woyke T."/>
            <person name="Wu D."/>
            <person name="Klenk H.-P."/>
            <person name="Eisen J.A."/>
        </authorList>
    </citation>
    <scope>NUCLEOTIDE SEQUENCE [LARGE SCALE GENOMIC DNA]</scope>
    <source>
        <strain evidence="12">ATCC 700099 / DSM 44233 / CIP 104796 / JCM 9543 / NBRC 105858 / Y-104</strain>
    </source>
</reference>
<evidence type="ECO:0000256" key="4">
    <source>
        <dbReference type="ARBA" id="ARBA00022475"/>
    </source>
</evidence>
<comment type="subcellular location">
    <subcellularLocation>
        <location evidence="1">Cell membrane</location>
        <topology evidence="1">Multi-pass membrane protein</topology>
    </subcellularLocation>
</comment>
<dbReference type="GO" id="GO:0022857">
    <property type="term" value="F:transmembrane transporter activity"/>
    <property type="evidence" value="ECO:0007669"/>
    <property type="project" value="InterPro"/>
</dbReference>
<evidence type="ECO:0000256" key="8">
    <source>
        <dbReference type="SAM" id="MobiDB-lite"/>
    </source>
</evidence>
<organism evidence="11 12">
    <name type="scientific">Nakamurella multipartita (strain ATCC 700099 / DSM 44233 / CIP 104796 / JCM 9543 / NBRC 105858 / Y-104)</name>
    <name type="common">Microsphaera multipartita</name>
    <dbReference type="NCBI Taxonomy" id="479431"/>
    <lineage>
        <taxon>Bacteria</taxon>
        <taxon>Bacillati</taxon>
        <taxon>Actinomycetota</taxon>
        <taxon>Actinomycetes</taxon>
        <taxon>Nakamurellales</taxon>
        <taxon>Nakamurellaceae</taxon>
        <taxon>Nakamurella</taxon>
    </lineage>
</organism>
<dbReference type="eggNOG" id="COG0477">
    <property type="taxonomic scope" value="Bacteria"/>
</dbReference>
<evidence type="ECO:0000256" key="3">
    <source>
        <dbReference type="ARBA" id="ARBA00022448"/>
    </source>
</evidence>
<gene>
    <name evidence="11" type="ordered locus">Namu_0763</name>
</gene>
<feature type="transmembrane region" description="Helical" evidence="9">
    <location>
        <begin position="525"/>
        <end position="543"/>
    </location>
</feature>
<dbReference type="FunFam" id="1.20.1720.10:FF:000004">
    <property type="entry name" value="EmrB/QacA family drug resistance transporter"/>
    <property type="match status" value="1"/>
</dbReference>
<feature type="region of interest" description="Disordered" evidence="8">
    <location>
        <begin position="585"/>
        <end position="641"/>
    </location>
</feature>
<evidence type="ECO:0000313" key="11">
    <source>
        <dbReference type="EMBL" id="ACV77177.1"/>
    </source>
</evidence>
<feature type="transmembrane region" description="Helical" evidence="9">
    <location>
        <begin position="323"/>
        <end position="340"/>
    </location>
</feature>
<sequence length="641" mass="67321">MATATGEIQAAPTASPSGLTHKQIRFILFGLMAGMLLAALDQTIVSTSIRVIADDLHGLSAQAWVTTAYLITSTVTTPLYGKLSDIYGRRPMFLTAISIFIFGSLLCTFSTSMYELAAFRAIQGIGAGGLFSMALAILADIAPPRERAKYQGYFLAVFGMSSVVGPLVGGFFAGAETILGIAGWRWVFLVNVPIGILALVIVSITLHIPHMRHDHRVDWWGATALMVGLVPLLIVAEQGREWGWMSGSVLGLILLGIVGIAAFIAIEIKMKDEALIPMRLFRSRVFSTGLGANVLIGLGMFGALSTLPLYLQLVKGATPTESGLLLIPMMVGIMGGSVLSGQLTMRTGRYKIFPVMGTALLTASFFLMLTVDVDTGYPLLDLYFVMIGLGLGLCMQTLLIAVQNTVPAKDMGVATSSATFFRQLGGTLGVAVFLSLLFNSLPDKIQGAFQSAAGNPAFLSAVQTAAQDPNSPGHATALALVQAQTNPAAAASVTDAFNSDSSFLSTLDANIARPFQEGYVASTQLVYIIGGIIMAVAFVLVLTMKELPLRTQSAIDERLAEQAAEAKDAEALSFEGAFSAVDAGDASTAATTRPTTESTSPSSSGGGRHQGGRHSAADEDLVPAWEIAGDTVSPGAGRHRA</sequence>
<keyword evidence="7 9" id="KW-0472">Membrane</keyword>
<dbReference type="Pfam" id="PF07690">
    <property type="entry name" value="MFS_1"/>
    <property type="match status" value="1"/>
</dbReference>
<dbReference type="InterPro" id="IPR020846">
    <property type="entry name" value="MFS_dom"/>
</dbReference>
<evidence type="ECO:0000259" key="10">
    <source>
        <dbReference type="PROSITE" id="PS50850"/>
    </source>
</evidence>
<evidence type="ECO:0000313" key="12">
    <source>
        <dbReference type="Proteomes" id="UP000002218"/>
    </source>
</evidence>
<evidence type="ECO:0000256" key="2">
    <source>
        <dbReference type="ARBA" id="ARBA00007520"/>
    </source>
</evidence>
<evidence type="ECO:0000256" key="1">
    <source>
        <dbReference type="ARBA" id="ARBA00004651"/>
    </source>
</evidence>
<keyword evidence="3" id="KW-0813">Transport</keyword>
<name>C8X9A9_NAKMY</name>
<dbReference type="NCBIfam" id="TIGR00711">
    <property type="entry name" value="efflux_EmrB"/>
    <property type="match status" value="1"/>
</dbReference>
<dbReference type="PANTHER" id="PTHR23501:SF197">
    <property type="entry name" value="COMD"/>
    <property type="match status" value="1"/>
</dbReference>
<feature type="transmembrane region" description="Helical" evidence="9">
    <location>
        <begin position="383"/>
        <end position="402"/>
    </location>
</feature>
<feature type="transmembrane region" description="Helical" evidence="9">
    <location>
        <begin position="92"/>
        <end position="111"/>
    </location>
</feature>
<dbReference type="InParanoid" id="C8X9A9"/>
<dbReference type="PANTHER" id="PTHR23501">
    <property type="entry name" value="MAJOR FACILITATOR SUPERFAMILY"/>
    <property type="match status" value="1"/>
</dbReference>
<dbReference type="InterPro" id="IPR036259">
    <property type="entry name" value="MFS_trans_sf"/>
</dbReference>
<dbReference type="SUPFAM" id="SSF103473">
    <property type="entry name" value="MFS general substrate transporter"/>
    <property type="match status" value="1"/>
</dbReference>
<keyword evidence="5 9" id="KW-0812">Transmembrane</keyword>
<dbReference type="CDD" id="cd17502">
    <property type="entry name" value="MFS_Azr1_MDR_like"/>
    <property type="match status" value="1"/>
</dbReference>
<accession>C8X9A9</accession>
<proteinExistence type="inferred from homology"/>
<dbReference type="PROSITE" id="PS50850">
    <property type="entry name" value="MFS"/>
    <property type="match status" value="1"/>
</dbReference>
<evidence type="ECO:0000256" key="9">
    <source>
        <dbReference type="SAM" id="Phobius"/>
    </source>
</evidence>
<evidence type="ECO:0000256" key="6">
    <source>
        <dbReference type="ARBA" id="ARBA00022989"/>
    </source>
</evidence>
<feature type="compositionally biased region" description="Low complexity" evidence="8">
    <location>
        <begin position="586"/>
        <end position="603"/>
    </location>
</feature>
<dbReference type="RefSeq" id="WP_015746093.1">
    <property type="nucleotide sequence ID" value="NC_013235.1"/>
</dbReference>
<protein>
    <submittedName>
        <fullName evidence="11">Drug resistance transporter, EmrB/QacA subfamily</fullName>
    </submittedName>
</protein>
<feature type="transmembrane region" description="Helical" evidence="9">
    <location>
        <begin position="423"/>
        <end position="441"/>
    </location>
</feature>
<feature type="transmembrane region" description="Helical" evidence="9">
    <location>
        <begin position="117"/>
        <end position="141"/>
    </location>
</feature>
<feature type="transmembrane region" description="Helical" evidence="9">
    <location>
        <begin position="26"/>
        <end position="49"/>
    </location>
</feature>
<dbReference type="OrthoDB" id="7375466at2"/>
<feature type="transmembrane region" description="Helical" evidence="9">
    <location>
        <begin position="186"/>
        <end position="207"/>
    </location>
</feature>
<feature type="domain" description="Major facilitator superfamily (MFS) profile" evidence="10">
    <location>
        <begin position="27"/>
        <end position="548"/>
    </location>
</feature>
<comment type="similarity">
    <text evidence="2">Belongs to the major facilitator superfamily. TCR/Tet family.</text>
</comment>
<keyword evidence="4" id="KW-1003">Cell membrane</keyword>
<dbReference type="AlphaFoldDB" id="C8X9A9"/>
<feature type="transmembrane region" description="Helical" evidence="9">
    <location>
        <begin position="242"/>
        <end position="264"/>
    </location>
</feature>
<dbReference type="GO" id="GO:0005886">
    <property type="term" value="C:plasma membrane"/>
    <property type="evidence" value="ECO:0007669"/>
    <property type="project" value="UniProtKB-SubCell"/>
</dbReference>
<evidence type="ECO:0000256" key="5">
    <source>
        <dbReference type="ARBA" id="ARBA00022692"/>
    </source>
</evidence>
<dbReference type="Gene3D" id="1.20.1720.10">
    <property type="entry name" value="Multidrug resistance protein D"/>
    <property type="match status" value="1"/>
</dbReference>
<dbReference type="HOGENOM" id="CLU_000960_2_3_11"/>
<dbReference type="KEGG" id="nml:Namu_0763"/>
<feature type="transmembrane region" description="Helical" evidence="9">
    <location>
        <begin position="285"/>
        <end position="311"/>
    </location>
</feature>
<feature type="transmembrane region" description="Helical" evidence="9">
    <location>
        <begin position="219"/>
        <end position="236"/>
    </location>
</feature>
<dbReference type="InterPro" id="IPR011701">
    <property type="entry name" value="MFS"/>
</dbReference>
<dbReference type="STRING" id="479431.Namu_0763"/>
<reference evidence="11 12" key="2">
    <citation type="journal article" date="2010" name="Stand. Genomic Sci.">
        <title>Complete genome sequence of Nakamurella multipartita type strain (Y-104).</title>
        <authorList>
            <person name="Tice H."/>
            <person name="Mayilraj S."/>
            <person name="Sims D."/>
            <person name="Lapidus A."/>
            <person name="Nolan M."/>
            <person name="Lucas S."/>
            <person name="Glavina Del Rio T."/>
            <person name="Copeland A."/>
            <person name="Cheng J.F."/>
            <person name="Meincke L."/>
            <person name="Bruce D."/>
            <person name="Goodwin L."/>
            <person name="Pitluck S."/>
            <person name="Ivanova N."/>
            <person name="Mavromatis K."/>
            <person name="Ovchinnikova G."/>
            <person name="Pati A."/>
            <person name="Chen A."/>
            <person name="Palaniappan K."/>
            <person name="Land M."/>
            <person name="Hauser L."/>
            <person name="Chang Y.J."/>
            <person name="Jeffries C.D."/>
            <person name="Detter J.C."/>
            <person name="Brettin T."/>
            <person name="Rohde M."/>
            <person name="Goker M."/>
            <person name="Bristow J."/>
            <person name="Eisen J.A."/>
            <person name="Markowitz V."/>
            <person name="Hugenholtz P."/>
            <person name="Kyrpides N.C."/>
            <person name="Klenk H.P."/>
            <person name="Chen F."/>
        </authorList>
    </citation>
    <scope>NUCLEOTIDE SEQUENCE [LARGE SCALE GENOMIC DNA]</scope>
    <source>
        <strain evidence="12">ATCC 700099 / DSM 44233 / CIP 104796 / JCM 9543 / NBRC 105858 / Y-104</strain>
    </source>
</reference>
<dbReference type="EMBL" id="CP001737">
    <property type="protein sequence ID" value="ACV77177.1"/>
    <property type="molecule type" value="Genomic_DNA"/>
</dbReference>
<dbReference type="Gene3D" id="1.20.1250.20">
    <property type="entry name" value="MFS general substrate transporter like domains"/>
    <property type="match status" value="1"/>
</dbReference>
<dbReference type="InterPro" id="IPR004638">
    <property type="entry name" value="EmrB-like"/>
</dbReference>